<dbReference type="Proteomes" id="UP000093482">
    <property type="component" value="Unassembled WGS sequence"/>
</dbReference>
<gene>
    <name evidence="2" type="ORF">A6K76_05345</name>
</gene>
<dbReference type="AlphaFoldDB" id="A0A1C0Z245"/>
<organism evidence="2 3">
    <name type="scientific">Caryophanon latum</name>
    <dbReference type="NCBI Taxonomy" id="33977"/>
    <lineage>
        <taxon>Bacteria</taxon>
        <taxon>Bacillati</taxon>
        <taxon>Bacillota</taxon>
        <taxon>Bacilli</taxon>
        <taxon>Bacillales</taxon>
        <taxon>Caryophanaceae</taxon>
        <taxon>Caryophanon</taxon>
    </lineage>
</organism>
<dbReference type="PANTHER" id="PTHR40396">
    <property type="entry name" value="ATPASE-LIKE PROTEIN"/>
    <property type="match status" value="1"/>
</dbReference>
<keyword evidence="3" id="KW-1185">Reference proteome</keyword>
<dbReference type="PIRSF" id="PIRSF029347">
    <property type="entry name" value="RecF"/>
    <property type="match status" value="1"/>
</dbReference>
<dbReference type="PANTHER" id="PTHR40396:SF1">
    <property type="entry name" value="ATPASE AAA-TYPE CORE DOMAIN-CONTAINING PROTEIN"/>
    <property type="match status" value="1"/>
</dbReference>
<dbReference type="Gene3D" id="3.40.50.300">
    <property type="entry name" value="P-loop containing nucleotide triphosphate hydrolases"/>
    <property type="match status" value="1"/>
</dbReference>
<dbReference type="GO" id="GO:0005524">
    <property type="term" value="F:ATP binding"/>
    <property type="evidence" value="ECO:0007669"/>
    <property type="project" value="InterPro"/>
</dbReference>
<feature type="domain" description="ATPase AAA-type core" evidence="1">
    <location>
        <begin position="23"/>
        <end position="74"/>
    </location>
</feature>
<dbReference type="OrthoDB" id="9809324at2"/>
<feature type="domain" description="ATPase AAA-type core" evidence="1">
    <location>
        <begin position="280"/>
        <end position="353"/>
    </location>
</feature>
<dbReference type="GO" id="GO:0016887">
    <property type="term" value="F:ATP hydrolysis activity"/>
    <property type="evidence" value="ECO:0007669"/>
    <property type="project" value="InterPro"/>
</dbReference>
<dbReference type="Pfam" id="PF13304">
    <property type="entry name" value="AAA_21"/>
    <property type="match status" value="2"/>
</dbReference>
<sequence length="416" mass="46104">MLKEIHFSKWKSFDESVLYIDPLTVLIGTNASGKSNALDGLEFLSRISTGKDLQSSLMGDPTLKGIRGGIEWAALSSHDEFTLGALVQGEDEKTDYLYNITVSVRPYVQLKSESLVRIRERSNTPKNPYTVNLISADNTSEDSPSIIAKLYNGRGGTKRECKKSHSILSQLYNLSIQKDVSKGVDIVCKALQGIFILDPIPSLMRNYTAFSKVLNNDASNIAGVLAALPTDEKKRVESILLKYAKQLPERDITEVYTKPVGEFERDAMLYCKEDWGNEEIKMDARGMSDGTLRLLGILTALLTRPSGTQIIIEEVDNGLHPSRSKLLLNMIRNISTERQIDVLVTTHNPALLDELGPEMVPFIVVAHRDQMTGESKLTLLEDIESLPKLMAYGKIGKLSSEGKIEEALAEEAAQDE</sequence>
<protein>
    <submittedName>
        <fullName evidence="2">ATPase</fullName>
    </submittedName>
</protein>
<dbReference type="CDD" id="cd00267">
    <property type="entry name" value="ABC_ATPase"/>
    <property type="match status" value="1"/>
</dbReference>
<dbReference type="SUPFAM" id="SSF52540">
    <property type="entry name" value="P-loop containing nucleoside triphosphate hydrolases"/>
    <property type="match status" value="1"/>
</dbReference>
<evidence type="ECO:0000313" key="3">
    <source>
        <dbReference type="Proteomes" id="UP000093482"/>
    </source>
</evidence>
<dbReference type="InterPro" id="IPR014555">
    <property type="entry name" value="RecF-like"/>
</dbReference>
<evidence type="ECO:0000259" key="1">
    <source>
        <dbReference type="Pfam" id="PF13304"/>
    </source>
</evidence>
<accession>A0A1C0Z245</accession>
<dbReference type="RefSeq" id="WP_066461716.1">
    <property type="nucleotide sequence ID" value="NZ_MATO01000008.1"/>
</dbReference>
<comment type="caution">
    <text evidence="2">The sequence shown here is derived from an EMBL/GenBank/DDBJ whole genome shotgun (WGS) entry which is preliminary data.</text>
</comment>
<dbReference type="EMBL" id="MATO01000008">
    <property type="protein sequence ID" value="OCS93463.1"/>
    <property type="molecule type" value="Genomic_DNA"/>
</dbReference>
<reference evidence="2 3" key="1">
    <citation type="submission" date="2016-07" db="EMBL/GenBank/DDBJ databases">
        <title>Caryophanon latum genome sequencing.</title>
        <authorList>
            <person name="Verma A."/>
            <person name="Pal Y."/>
            <person name="Krishnamurthi S."/>
        </authorList>
    </citation>
    <scope>NUCLEOTIDE SEQUENCE [LARGE SCALE GENOMIC DNA]</scope>
    <source>
        <strain evidence="2 3">DSM 14151</strain>
    </source>
</reference>
<evidence type="ECO:0000313" key="2">
    <source>
        <dbReference type="EMBL" id="OCS93463.1"/>
    </source>
</evidence>
<name>A0A1C0Z245_9BACL</name>
<proteinExistence type="predicted"/>
<dbReference type="InterPro" id="IPR003959">
    <property type="entry name" value="ATPase_AAA_core"/>
</dbReference>
<dbReference type="InterPro" id="IPR027417">
    <property type="entry name" value="P-loop_NTPase"/>
</dbReference>